<dbReference type="SUPFAM" id="SSF52540">
    <property type="entry name" value="P-loop containing nucleoside triphosphate hydrolases"/>
    <property type="match status" value="3"/>
</dbReference>
<dbReference type="PROSITE" id="PS50901">
    <property type="entry name" value="FTSK"/>
    <property type="match status" value="3"/>
</dbReference>
<reference evidence="11 12" key="2">
    <citation type="submission" date="2020-03" db="EMBL/GenBank/DDBJ databases">
        <authorList>
            <person name="Ichikawa N."/>
            <person name="Kimura A."/>
            <person name="Kitahashi Y."/>
            <person name="Uohara A."/>
        </authorList>
    </citation>
    <scope>NUCLEOTIDE SEQUENCE [LARGE SCALE GENOMIC DNA]</scope>
    <source>
        <strain evidence="11 12">NBRC 105367</strain>
    </source>
</reference>
<keyword evidence="5 9" id="KW-0547">Nucleotide-binding</keyword>
<organism evidence="11 12">
    <name type="scientific">Phytohabitans suffuscus</name>
    <dbReference type="NCBI Taxonomy" id="624315"/>
    <lineage>
        <taxon>Bacteria</taxon>
        <taxon>Bacillati</taxon>
        <taxon>Actinomycetota</taxon>
        <taxon>Actinomycetes</taxon>
        <taxon>Micromonosporales</taxon>
        <taxon>Micromonosporaceae</taxon>
    </lineage>
</organism>
<dbReference type="AlphaFoldDB" id="A0A6F8YQX5"/>
<evidence type="ECO:0000256" key="8">
    <source>
        <dbReference type="ARBA" id="ARBA00023136"/>
    </source>
</evidence>
<keyword evidence="4" id="KW-0677">Repeat</keyword>
<keyword evidence="6 9" id="KW-0067">ATP-binding</keyword>
<evidence type="ECO:0000256" key="9">
    <source>
        <dbReference type="PROSITE-ProRule" id="PRU00289"/>
    </source>
</evidence>
<comment type="subcellular location">
    <subcellularLocation>
        <location evidence="1">Cell membrane</location>
        <topology evidence="1">Multi-pass membrane protein</topology>
    </subcellularLocation>
</comment>
<dbReference type="KEGG" id="psuu:Psuf_056310"/>
<evidence type="ECO:0000256" key="6">
    <source>
        <dbReference type="ARBA" id="ARBA00022840"/>
    </source>
</evidence>
<dbReference type="InterPro" id="IPR050206">
    <property type="entry name" value="FtsK/SpoIIIE/SftA"/>
</dbReference>
<protein>
    <submittedName>
        <fullName evidence="11">Type VII secretion protein EccC</fullName>
    </submittedName>
</protein>
<dbReference type="GO" id="GO:0003677">
    <property type="term" value="F:DNA binding"/>
    <property type="evidence" value="ECO:0007669"/>
    <property type="project" value="InterPro"/>
</dbReference>
<evidence type="ECO:0000259" key="10">
    <source>
        <dbReference type="PROSITE" id="PS50901"/>
    </source>
</evidence>
<keyword evidence="2" id="KW-1003">Cell membrane</keyword>
<dbReference type="Gene3D" id="3.40.50.300">
    <property type="entry name" value="P-loop containing nucleotide triphosphate hydrolases"/>
    <property type="match status" value="4"/>
</dbReference>
<accession>A0A6F8YQX5</accession>
<dbReference type="SMART" id="SM00382">
    <property type="entry name" value="AAA"/>
    <property type="match status" value="3"/>
</dbReference>
<evidence type="ECO:0000256" key="5">
    <source>
        <dbReference type="ARBA" id="ARBA00022741"/>
    </source>
</evidence>
<evidence type="ECO:0000256" key="3">
    <source>
        <dbReference type="ARBA" id="ARBA00022692"/>
    </source>
</evidence>
<keyword evidence="7" id="KW-1133">Transmembrane helix</keyword>
<dbReference type="InterPro" id="IPR023837">
    <property type="entry name" value="EccCb-like_Actinobacteria"/>
</dbReference>
<evidence type="ECO:0000313" key="12">
    <source>
        <dbReference type="Proteomes" id="UP000503011"/>
    </source>
</evidence>
<evidence type="ECO:0000256" key="2">
    <source>
        <dbReference type="ARBA" id="ARBA00022475"/>
    </source>
</evidence>
<feature type="domain" description="FtsK" evidence="10">
    <location>
        <begin position="310"/>
        <end position="510"/>
    </location>
</feature>
<evidence type="ECO:0000256" key="4">
    <source>
        <dbReference type="ARBA" id="ARBA00022737"/>
    </source>
</evidence>
<dbReference type="EMBL" id="AP022871">
    <property type="protein sequence ID" value="BCB88318.1"/>
    <property type="molecule type" value="Genomic_DNA"/>
</dbReference>
<feature type="domain" description="FtsK" evidence="10">
    <location>
        <begin position="958"/>
        <end position="1141"/>
    </location>
</feature>
<dbReference type="NCBIfam" id="TIGR03924">
    <property type="entry name" value="T7SS_EccC_a"/>
    <property type="match status" value="1"/>
</dbReference>
<dbReference type="InterPro" id="IPR023836">
    <property type="entry name" value="EccCa-like_Actinobacteria"/>
</dbReference>
<dbReference type="Pfam" id="PF01580">
    <property type="entry name" value="FtsK_SpoIIIE"/>
    <property type="match status" value="3"/>
</dbReference>
<dbReference type="Proteomes" id="UP000503011">
    <property type="component" value="Chromosome"/>
</dbReference>
<evidence type="ECO:0000256" key="7">
    <source>
        <dbReference type="ARBA" id="ARBA00022989"/>
    </source>
</evidence>
<evidence type="ECO:0000313" key="11">
    <source>
        <dbReference type="EMBL" id="BCB88318.1"/>
    </source>
</evidence>
<proteinExistence type="predicted"/>
<dbReference type="InterPro" id="IPR027417">
    <property type="entry name" value="P-loop_NTPase"/>
</dbReference>
<dbReference type="PANTHER" id="PTHR22683">
    <property type="entry name" value="SPORULATION PROTEIN RELATED"/>
    <property type="match status" value="1"/>
</dbReference>
<reference evidence="11 12" key="1">
    <citation type="submission" date="2020-03" db="EMBL/GenBank/DDBJ databases">
        <title>Whole genome shotgun sequence of Phytohabitans suffuscus NBRC 105367.</title>
        <authorList>
            <person name="Komaki H."/>
            <person name="Tamura T."/>
        </authorList>
    </citation>
    <scope>NUCLEOTIDE SEQUENCE [LARGE SCALE GENOMIC DNA]</scope>
    <source>
        <strain evidence="11 12">NBRC 105367</strain>
    </source>
</reference>
<name>A0A6F8YQX5_9ACTN</name>
<feature type="domain" description="FtsK" evidence="10">
    <location>
        <begin position="671"/>
        <end position="862"/>
    </location>
</feature>
<dbReference type="InterPro" id="IPR003593">
    <property type="entry name" value="AAA+_ATPase"/>
</dbReference>
<feature type="binding site" evidence="9">
    <location>
        <begin position="689"/>
        <end position="696"/>
    </location>
    <ligand>
        <name>ATP</name>
        <dbReference type="ChEBI" id="CHEBI:30616"/>
    </ligand>
</feature>
<keyword evidence="8" id="KW-0472">Membrane</keyword>
<dbReference type="PANTHER" id="PTHR22683:SF1">
    <property type="entry name" value="TYPE VII SECRETION SYSTEM PROTEIN ESSC"/>
    <property type="match status" value="1"/>
</dbReference>
<gene>
    <name evidence="11" type="ORF">Psuf_056310</name>
</gene>
<dbReference type="GO" id="GO:0005886">
    <property type="term" value="C:plasma membrane"/>
    <property type="evidence" value="ECO:0007669"/>
    <property type="project" value="UniProtKB-SubCell"/>
</dbReference>
<keyword evidence="3" id="KW-0812">Transmembrane</keyword>
<keyword evidence="12" id="KW-1185">Reference proteome</keyword>
<dbReference type="GO" id="GO:0005524">
    <property type="term" value="F:ATP binding"/>
    <property type="evidence" value="ECO:0007669"/>
    <property type="project" value="UniProtKB-UniRule"/>
</dbReference>
<dbReference type="NCBIfam" id="TIGR03925">
    <property type="entry name" value="T7SS_EccC_b"/>
    <property type="match status" value="1"/>
</dbReference>
<dbReference type="InterPro" id="IPR002543">
    <property type="entry name" value="FtsK_dom"/>
</dbReference>
<feature type="binding site" evidence="9">
    <location>
        <begin position="975"/>
        <end position="982"/>
    </location>
    <ligand>
        <name>ATP</name>
        <dbReference type="ChEBI" id="CHEBI:30616"/>
    </ligand>
</feature>
<feature type="binding site" evidence="9">
    <location>
        <begin position="333"/>
        <end position="340"/>
    </location>
    <ligand>
        <name>ATP</name>
        <dbReference type="ChEBI" id="CHEBI:30616"/>
    </ligand>
</feature>
<sequence length="1176" mass="126945">MWERRATDPDFGEVRLAVGVQKLAVTIVPPETKPVEDLEPLTAVALRRFVRAQSVVPDLPLAVQVRSFSRIVLRGEREPALALTRALICQLATFHSPDDVRVALLAPAERLPLWDWLKWLPHAQDDGRVDAAGSTRLVFGSATELETALADDLAARPRHSVDARPYTDGPHLLVVVDGGELPAASQLHGAGLLGTTLLDLSGTVPREADRWLLCLDVAAASLSADRGKQTTQLGRPDRLSVEQATGLARALAPYRLSRRAEPTEEATARVMELPELLGLSDASGVDPAVTWRTRPERDRLRIPLGLGVDGAAVELDFKEAAQDGMGPHGLIIGATGSGKSELLRTIVCSLAIGHSTEELNFVLVDFKGGATFASLDVLPHTSAVITNLADELSMVDRMEDALAGELVRRQELLRAAGNYVSRTEYEKARLAGKPLAPLPSLLIICDEFSELLAAQPDFIDLFVTIGRLGRSLGVHLLLASQRLEEGRLRGLDTHLSYRVGLRTFSALESRVVLGVPDAYELPNAPGHGYLKAGTQTMLRFRAAYVSGPYRPAGQAARVSQAVVQRQIVPYGLAHLALPPRPAAGPEPEPAAPEDAVPQTTMLDVIVRRLGGHGPPAHQVWLPPLAEAPSLGSLLGPLTAGERHGLVADTWRRHTPLTAPVGIVDRPYEQRRDPFVVELGGAAGNVVIVGGPRSGKSTLLRTLICALATTHSPREVQFFCVDLGSGSLRALAELPHVSGVAVRRDAESVRRTVAEVTVLLDDREARFVELGIDSIDSYRERRARGEFADDLFGDVFLVVDGYATLREEYEELDETVVKLAGRCLGFGVHIVLTANRWSEVRYNLRDLLTSRLELRLGDTSESEIDRRAAANVPEGAPGRGITRDRLHFLAAVPTVDDRTGDGDLAGRTAALVARVRDAWPHSPAPRLRLLPGTLPAAQLWQDVGPAPGGIAIGINELRLAPVLLNTEAEPHLVVYGDSQCGKTNLLRLIARTLVERYTPGEAKLAIVDYRRGLLGAVEGEHLLEYASSAKVAEQMADGLLEALSERLPGPDVTSEQLRTRSWWTGAEVYVLVDDYDLVAAAGRSPLGALVELLPQARDIGLHLVVARRCAGASRGSYESLLQQLHELEAPGLLMSGNPDEGRVLGNLKPSPQPPGRGTLVRRSDGTNLIQTAWLAPD</sequence>
<evidence type="ECO:0000256" key="1">
    <source>
        <dbReference type="ARBA" id="ARBA00004651"/>
    </source>
</evidence>